<dbReference type="InterPro" id="IPR005822">
    <property type="entry name" value="Ribosomal_uL13"/>
</dbReference>
<dbReference type="FunFam" id="3.90.1180.10:FF:000002">
    <property type="entry name" value="60S ribosomal protein L16"/>
    <property type="match status" value="1"/>
</dbReference>
<evidence type="ECO:0000256" key="5">
    <source>
        <dbReference type="ARBA" id="ARBA00035367"/>
    </source>
</evidence>
<comment type="similarity">
    <text evidence="1">Belongs to the universal ribosomal protein uL13 family.</text>
</comment>
<dbReference type="PANTHER" id="PTHR11545:SF3">
    <property type="entry name" value="LARGE RIBOSOMAL SUBUNIT PROTEIN UL13"/>
    <property type="match status" value="1"/>
</dbReference>
<keyword evidence="7" id="KW-1185">Reference proteome</keyword>
<organism evidence="6 7">
    <name type="scientific">Oopsacas minuta</name>
    <dbReference type="NCBI Taxonomy" id="111878"/>
    <lineage>
        <taxon>Eukaryota</taxon>
        <taxon>Metazoa</taxon>
        <taxon>Porifera</taxon>
        <taxon>Hexactinellida</taxon>
        <taxon>Hexasterophora</taxon>
        <taxon>Lyssacinosida</taxon>
        <taxon>Leucopsacidae</taxon>
        <taxon>Oopsacas</taxon>
    </lineage>
</organism>
<keyword evidence="2 6" id="KW-0689">Ribosomal protein</keyword>
<reference evidence="6 7" key="1">
    <citation type="journal article" date="2023" name="BMC Biol.">
        <title>The compact genome of the sponge Oopsacas minuta (Hexactinellida) is lacking key metazoan core genes.</title>
        <authorList>
            <person name="Santini S."/>
            <person name="Schenkelaars Q."/>
            <person name="Jourda C."/>
            <person name="Duchesne M."/>
            <person name="Belahbib H."/>
            <person name="Rocher C."/>
            <person name="Selva M."/>
            <person name="Riesgo A."/>
            <person name="Vervoort M."/>
            <person name="Leys S.P."/>
            <person name="Kodjabachian L."/>
            <person name="Le Bivic A."/>
            <person name="Borchiellini C."/>
            <person name="Claverie J.M."/>
            <person name="Renard E."/>
        </authorList>
    </citation>
    <scope>NUCLEOTIDE SEQUENCE [LARGE SCALE GENOMIC DNA]</scope>
    <source>
        <strain evidence="6">SPO-2</strain>
    </source>
</reference>
<name>A0AAV7JGK7_9METZ</name>
<evidence type="ECO:0000256" key="1">
    <source>
        <dbReference type="ARBA" id="ARBA00006227"/>
    </source>
</evidence>
<evidence type="ECO:0000256" key="4">
    <source>
        <dbReference type="ARBA" id="ARBA00035201"/>
    </source>
</evidence>
<dbReference type="Gene3D" id="3.90.1180.10">
    <property type="entry name" value="Ribosomal protein L13"/>
    <property type="match status" value="1"/>
</dbReference>
<evidence type="ECO:0000256" key="2">
    <source>
        <dbReference type="ARBA" id="ARBA00022980"/>
    </source>
</evidence>
<dbReference type="AlphaFoldDB" id="A0AAV7JGK7"/>
<dbReference type="InterPro" id="IPR005755">
    <property type="entry name" value="Ribosomal_uL13_euk/arc"/>
</dbReference>
<dbReference type="SUPFAM" id="SSF52161">
    <property type="entry name" value="Ribosomal protein L13"/>
    <property type="match status" value="1"/>
</dbReference>
<dbReference type="NCBIfam" id="TIGR01077">
    <property type="entry name" value="L13_A_E"/>
    <property type="match status" value="1"/>
</dbReference>
<dbReference type="Gene3D" id="6.10.250.3250">
    <property type="match status" value="1"/>
</dbReference>
<evidence type="ECO:0000256" key="3">
    <source>
        <dbReference type="ARBA" id="ARBA00023274"/>
    </source>
</evidence>
<dbReference type="Proteomes" id="UP001165289">
    <property type="component" value="Unassembled WGS sequence"/>
</dbReference>
<dbReference type="GO" id="GO:0003729">
    <property type="term" value="F:mRNA binding"/>
    <property type="evidence" value="ECO:0007669"/>
    <property type="project" value="TreeGrafter"/>
</dbReference>
<dbReference type="InterPro" id="IPR036899">
    <property type="entry name" value="Ribosomal_uL13_sf"/>
</dbReference>
<dbReference type="GO" id="GO:0003735">
    <property type="term" value="F:structural constituent of ribosome"/>
    <property type="evidence" value="ECO:0007669"/>
    <property type="project" value="InterPro"/>
</dbReference>
<dbReference type="Pfam" id="PF00572">
    <property type="entry name" value="Ribosomal_L13"/>
    <property type="match status" value="1"/>
</dbReference>
<keyword evidence="3" id="KW-0687">Ribonucleoprotein</keyword>
<dbReference type="GO" id="GO:0022625">
    <property type="term" value="C:cytosolic large ribosomal subunit"/>
    <property type="evidence" value="ECO:0007669"/>
    <property type="project" value="TreeGrafter"/>
</dbReference>
<protein>
    <recommendedName>
        <fullName evidence="4">Large ribosomal subunit protein uL13</fullName>
    </recommendedName>
    <alternativeName>
        <fullName evidence="5">60S ribosomal protein L13a</fullName>
    </alternativeName>
</protein>
<evidence type="ECO:0000313" key="7">
    <source>
        <dbReference type="Proteomes" id="UP001165289"/>
    </source>
</evidence>
<dbReference type="CDD" id="cd00392">
    <property type="entry name" value="Ribosomal_L13"/>
    <property type="match status" value="1"/>
</dbReference>
<evidence type="ECO:0000313" key="6">
    <source>
        <dbReference type="EMBL" id="KAI6647939.1"/>
    </source>
</evidence>
<dbReference type="HAMAP" id="MF_01366">
    <property type="entry name" value="Ribosomal_uL13"/>
    <property type="match status" value="1"/>
</dbReference>
<gene>
    <name evidence="6" type="ORF">LOD99_8399</name>
</gene>
<dbReference type="GO" id="GO:0006412">
    <property type="term" value="P:translation"/>
    <property type="evidence" value="ECO:0007669"/>
    <property type="project" value="InterPro"/>
</dbReference>
<dbReference type="PANTHER" id="PTHR11545">
    <property type="entry name" value="RIBOSOMAL PROTEIN L13"/>
    <property type="match status" value="1"/>
</dbReference>
<proteinExistence type="inferred from homology"/>
<dbReference type="GO" id="GO:0017148">
    <property type="term" value="P:negative regulation of translation"/>
    <property type="evidence" value="ECO:0007669"/>
    <property type="project" value="TreeGrafter"/>
</dbReference>
<dbReference type="EMBL" id="JAKMXF010000335">
    <property type="protein sequence ID" value="KAI6647939.1"/>
    <property type="molecule type" value="Genomic_DNA"/>
</dbReference>
<comment type="caution">
    <text evidence="6">The sequence shown here is derived from an EMBL/GenBank/DDBJ whole genome shotgun (WGS) entry which is preliminary data.</text>
</comment>
<sequence>MSFEKQVLIDAKGHLLGRLASVIAKSILSGQRIVVVRCEDINQSGSFYRNKLKYLSYLRKRMNTNPSRGPYHFRAPSRILYKTVRGMVPHKTKRGMIALNRLRVFEGVPPPYDKQKKMVVPSALRITRLKPFRKYAVLGRLSHEVGWRYKDVVSKLEEKRISKGKKFHNRKLKEKRIIRKAEEKAKDQLTEINQGLSKLGYA</sequence>
<accession>A0AAV7JGK7</accession>